<evidence type="ECO:0000313" key="2">
    <source>
        <dbReference type="Proteomes" id="UP000053766"/>
    </source>
</evidence>
<dbReference type="EMBL" id="KN716363">
    <property type="protein sequence ID" value="KJH46225.1"/>
    <property type="molecule type" value="Genomic_DNA"/>
</dbReference>
<reference evidence="2" key="2">
    <citation type="journal article" date="2016" name="Sci. Rep.">
        <title>Dictyocaulus viviparus genome, variome and transcriptome elucidate lungworm biology and support future intervention.</title>
        <authorList>
            <person name="McNulty S.N."/>
            <person name="Strube C."/>
            <person name="Rosa B.A."/>
            <person name="Martin J.C."/>
            <person name="Tyagi R."/>
            <person name="Choi Y.J."/>
            <person name="Wang Q."/>
            <person name="Hallsworth Pepin K."/>
            <person name="Zhang X."/>
            <person name="Ozersky P."/>
            <person name="Wilson R.K."/>
            <person name="Sternberg P.W."/>
            <person name="Gasser R.B."/>
            <person name="Mitreva M."/>
        </authorList>
    </citation>
    <scope>NUCLEOTIDE SEQUENCE [LARGE SCALE GENOMIC DNA]</scope>
    <source>
        <strain evidence="2">HannoverDv2000</strain>
    </source>
</reference>
<dbReference type="OrthoDB" id="5821911at2759"/>
<evidence type="ECO:0000313" key="1">
    <source>
        <dbReference type="EMBL" id="KJH46225.1"/>
    </source>
</evidence>
<dbReference type="Proteomes" id="UP000053766">
    <property type="component" value="Unassembled WGS sequence"/>
</dbReference>
<keyword evidence="2" id="KW-1185">Reference proteome</keyword>
<sequence length="83" mass="9682">MHTKLAEIDNVYIENDLESAFFVEQFVSGRVVRRKRAATLKIGTMTEPRLNTKLRRPGRNDEPHPYRIALRYGDCGYRDANDQ</sequence>
<name>A0A0D8XNY3_DICVI</name>
<gene>
    <name evidence="1" type="ORF">DICVIV_07704</name>
</gene>
<reference evidence="1 2" key="1">
    <citation type="submission" date="2013-11" db="EMBL/GenBank/DDBJ databases">
        <title>Draft genome of the bovine lungworm Dictyocaulus viviparus.</title>
        <authorList>
            <person name="Mitreva M."/>
        </authorList>
    </citation>
    <scope>NUCLEOTIDE SEQUENCE [LARGE SCALE GENOMIC DNA]</scope>
    <source>
        <strain evidence="1 2">HannoverDv2000</strain>
    </source>
</reference>
<proteinExistence type="predicted"/>
<accession>A0A0D8XNY3</accession>
<dbReference type="AlphaFoldDB" id="A0A0D8XNY3"/>
<protein>
    <submittedName>
        <fullName evidence="1">Uncharacterized protein</fullName>
    </submittedName>
</protein>
<organism evidence="1 2">
    <name type="scientific">Dictyocaulus viviparus</name>
    <name type="common">Bovine lungworm</name>
    <dbReference type="NCBI Taxonomy" id="29172"/>
    <lineage>
        <taxon>Eukaryota</taxon>
        <taxon>Metazoa</taxon>
        <taxon>Ecdysozoa</taxon>
        <taxon>Nematoda</taxon>
        <taxon>Chromadorea</taxon>
        <taxon>Rhabditida</taxon>
        <taxon>Rhabditina</taxon>
        <taxon>Rhabditomorpha</taxon>
        <taxon>Strongyloidea</taxon>
        <taxon>Metastrongylidae</taxon>
        <taxon>Dictyocaulus</taxon>
    </lineage>
</organism>